<keyword evidence="4" id="KW-0788">Thiol protease</keyword>
<proteinExistence type="inferred from homology"/>
<evidence type="ECO:0000256" key="2">
    <source>
        <dbReference type="ARBA" id="ARBA00022670"/>
    </source>
</evidence>
<evidence type="ECO:0000256" key="3">
    <source>
        <dbReference type="ARBA" id="ARBA00022801"/>
    </source>
</evidence>
<dbReference type="GO" id="GO:0008234">
    <property type="term" value="F:cysteine-type peptidase activity"/>
    <property type="evidence" value="ECO:0007669"/>
    <property type="project" value="UniProtKB-KW"/>
</dbReference>
<evidence type="ECO:0000256" key="4">
    <source>
        <dbReference type="ARBA" id="ARBA00022807"/>
    </source>
</evidence>
<dbReference type="Proteomes" id="UP000019494">
    <property type="component" value="Unassembled WGS sequence"/>
</dbReference>
<keyword evidence="7" id="KW-1185">Reference proteome</keyword>
<dbReference type="InterPro" id="IPR038765">
    <property type="entry name" value="Papain-like_cys_pep_sf"/>
</dbReference>
<comment type="caution">
    <text evidence="6">The sequence shown here is derived from an EMBL/GenBank/DDBJ whole genome shotgun (WGS) entry which is preliminary data.</text>
</comment>
<comment type="similarity">
    <text evidence="1">Belongs to the peptidase C40 family.</text>
</comment>
<organism evidence="6 7">
    <name type="scientific">Intrasporangium chromatireducens Q5-1</name>
    <dbReference type="NCBI Taxonomy" id="584657"/>
    <lineage>
        <taxon>Bacteria</taxon>
        <taxon>Bacillati</taxon>
        <taxon>Actinomycetota</taxon>
        <taxon>Actinomycetes</taxon>
        <taxon>Micrococcales</taxon>
        <taxon>Intrasporangiaceae</taxon>
        <taxon>Intrasporangium</taxon>
    </lineage>
</organism>
<name>W9GJZ8_9MICO</name>
<dbReference type="PANTHER" id="PTHR47359">
    <property type="entry name" value="PEPTIDOGLYCAN DL-ENDOPEPTIDASE CWLO"/>
    <property type="match status" value="1"/>
</dbReference>
<evidence type="ECO:0000256" key="1">
    <source>
        <dbReference type="ARBA" id="ARBA00007074"/>
    </source>
</evidence>
<dbReference type="EMBL" id="AWQS01000143">
    <property type="protein sequence ID" value="EWT05133.1"/>
    <property type="molecule type" value="Genomic_DNA"/>
</dbReference>
<dbReference type="InterPro" id="IPR000064">
    <property type="entry name" value="NLP_P60_dom"/>
</dbReference>
<reference evidence="7" key="1">
    <citation type="submission" date="2013-08" db="EMBL/GenBank/DDBJ databases">
        <title>Intrasporangium oryzae NRRL B-24470.</title>
        <authorList>
            <person name="Liu H."/>
            <person name="Wang G."/>
        </authorList>
    </citation>
    <scope>NUCLEOTIDE SEQUENCE [LARGE SCALE GENOMIC DNA]</scope>
    <source>
        <strain evidence="7">Q5-1</strain>
    </source>
</reference>
<gene>
    <name evidence="6" type="ORF">N864_04550</name>
</gene>
<dbReference type="Gene3D" id="3.90.1720.10">
    <property type="entry name" value="endopeptidase domain like (from Nostoc punctiforme)"/>
    <property type="match status" value="1"/>
</dbReference>
<evidence type="ECO:0000259" key="5">
    <source>
        <dbReference type="PROSITE" id="PS51935"/>
    </source>
</evidence>
<evidence type="ECO:0000313" key="7">
    <source>
        <dbReference type="Proteomes" id="UP000019494"/>
    </source>
</evidence>
<keyword evidence="2" id="KW-0645">Protease</keyword>
<dbReference type="Pfam" id="PF00877">
    <property type="entry name" value="NLPC_P60"/>
    <property type="match status" value="1"/>
</dbReference>
<dbReference type="SUPFAM" id="SSF54001">
    <property type="entry name" value="Cysteine proteinases"/>
    <property type="match status" value="1"/>
</dbReference>
<dbReference type="PROSITE" id="PS51935">
    <property type="entry name" value="NLPC_P60"/>
    <property type="match status" value="1"/>
</dbReference>
<protein>
    <submittedName>
        <fullName evidence="6">Transcriptional initiation protein Tat</fullName>
    </submittedName>
</protein>
<keyword evidence="3" id="KW-0378">Hydrolase</keyword>
<dbReference type="GO" id="GO:0006508">
    <property type="term" value="P:proteolysis"/>
    <property type="evidence" value="ECO:0007669"/>
    <property type="project" value="UniProtKB-KW"/>
</dbReference>
<sequence>MLTLGLAAPPESGGATATTSAQAAPATPVTIAAAPAAVTYSLRMQAVRIAASKKGDPYRWGAAGPYAFDCSGLVYYIYRTRLHRSMPRGANDQRLASIPISKSQKRPGDLIFFMSGGRAYHVGIYAGYGRIWHAPRPGQVVQLSRIWTSYYVVRRAR</sequence>
<accession>W9GJZ8</accession>
<dbReference type="PANTHER" id="PTHR47359:SF3">
    <property type="entry name" value="NLP_P60 DOMAIN-CONTAINING PROTEIN-RELATED"/>
    <property type="match status" value="1"/>
</dbReference>
<dbReference type="InterPro" id="IPR051794">
    <property type="entry name" value="PG_Endopeptidase_C40"/>
</dbReference>
<feature type="domain" description="NlpC/P60" evidence="5">
    <location>
        <begin position="40"/>
        <end position="157"/>
    </location>
</feature>
<evidence type="ECO:0000313" key="6">
    <source>
        <dbReference type="EMBL" id="EWT05133.1"/>
    </source>
</evidence>
<dbReference type="AlphaFoldDB" id="W9GJZ8"/>